<feature type="chain" id="PRO_5002039054" description="TonB C-terminal domain-containing protein" evidence="3">
    <location>
        <begin position="21"/>
        <end position="570"/>
    </location>
</feature>
<dbReference type="Pfam" id="PF03544">
    <property type="entry name" value="TonB_C"/>
    <property type="match status" value="1"/>
</dbReference>
<dbReference type="PANTHER" id="PTHR11102:SF147">
    <property type="entry name" value="SEL1L ADAPTOR SUBUNIT OF ERAD E3 UBIQUITIN LIGASE"/>
    <property type="match status" value="1"/>
</dbReference>
<dbReference type="Pfam" id="PF08238">
    <property type="entry name" value="Sel1"/>
    <property type="match status" value="3"/>
</dbReference>
<name>A0A0A7ED40_9GAMM</name>
<dbReference type="PROSITE" id="PS50005">
    <property type="entry name" value="TPR"/>
    <property type="match status" value="1"/>
</dbReference>
<dbReference type="InterPro" id="IPR011990">
    <property type="entry name" value="TPR-like_helical_dom_sf"/>
</dbReference>
<feature type="domain" description="TonB C-terminal" evidence="4">
    <location>
        <begin position="137"/>
        <end position="231"/>
    </location>
</feature>
<keyword evidence="6" id="KW-1185">Reference proteome</keyword>
<dbReference type="InterPro" id="IPR037682">
    <property type="entry name" value="TonB_C"/>
</dbReference>
<evidence type="ECO:0000313" key="5">
    <source>
        <dbReference type="EMBL" id="AIY64504.1"/>
    </source>
</evidence>
<feature type="repeat" description="TPR" evidence="1">
    <location>
        <begin position="515"/>
        <end position="548"/>
    </location>
</feature>
<dbReference type="InterPro" id="IPR006597">
    <property type="entry name" value="Sel1-like"/>
</dbReference>
<dbReference type="InterPro" id="IPR019734">
    <property type="entry name" value="TPR_rpt"/>
</dbReference>
<dbReference type="SUPFAM" id="SSF74653">
    <property type="entry name" value="TolA/TonB C-terminal domain"/>
    <property type="match status" value="1"/>
</dbReference>
<dbReference type="Proteomes" id="UP000030341">
    <property type="component" value="Chromosome 1"/>
</dbReference>
<evidence type="ECO:0000259" key="4">
    <source>
        <dbReference type="PROSITE" id="PS52015"/>
    </source>
</evidence>
<organism evidence="5 6">
    <name type="scientific">Pseudoalteromonas piratica</name>
    <dbReference type="NCBI Taxonomy" id="1348114"/>
    <lineage>
        <taxon>Bacteria</taxon>
        <taxon>Pseudomonadati</taxon>
        <taxon>Pseudomonadota</taxon>
        <taxon>Gammaproteobacteria</taxon>
        <taxon>Alteromonadales</taxon>
        <taxon>Pseudoalteromonadaceae</taxon>
        <taxon>Pseudoalteromonas</taxon>
    </lineage>
</organism>
<keyword evidence="2" id="KW-0175">Coiled coil</keyword>
<reference evidence="5 6" key="1">
    <citation type="submission" date="2014-11" db="EMBL/GenBank/DDBJ databases">
        <title>Complete Genome Sequence of Pseudoalteromonas sp. Strain OCN003 Isolated from Kaneohe Bay, Oahu, Hawaii.</title>
        <authorList>
            <person name="Beurmann S."/>
            <person name="Videau P."/>
            <person name="Ushijima B."/>
            <person name="Smith A.M."/>
            <person name="Aeby G.S."/>
            <person name="Callahan S.M."/>
            <person name="Belcaid M."/>
        </authorList>
    </citation>
    <scope>NUCLEOTIDE SEQUENCE [LARGE SCALE GENOMIC DNA]</scope>
    <source>
        <strain evidence="5 6">OCN003</strain>
    </source>
</reference>
<accession>A0A0A7ED40</accession>
<proteinExistence type="predicted"/>
<feature type="signal peptide" evidence="3">
    <location>
        <begin position="1"/>
        <end position="20"/>
    </location>
</feature>
<protein>
    <recommendedName>
        <fullName evidence="4">TonB C-terminal domain-containing protein</fullName>
    </recommendedName>
</protein>
<dbReference type="EMBL" id="CP009888">
    <property type="protein sequence ID" value="AIY64504.1"/>
    <property type="molecule type" value="Genomic_DNA"/>
</dbReference>
<dbReference type="SMART" id="SM00671">
    <property type="entry name" value="SEL1"/>
    <property type="match status" value="3"/>
</dbReference>
<evidence type="ECO:0000256" key="3">
    <source>
        <dbReference type="SAM" id="SignalP"/>
    </source>
</evidence>
<dbReference type="AlphaFoldDB" id="A0A0A7ED40"/>
<feature type="coiled-coil region" evidence="2">
    <location>
        <begin position="235"/>
        <end position="266"/>
    </location>
</feature>
<dbReference type="STRING" id="1348114.OM33_04600"/>
<keyword evidence="3" id="KW-0732">Signal</keyword>
<gene>
    <name evidence="5" type="ORF">OM33_04600</name>
</gene>
<dbReference type="PROSITE" id="PS52015">
    <property type="entry name" value="TONB_CTD"/>
    <property type="match status" value="1"/>
</dbReference>
<dbReference type="Gene3D" id="3.30.2420.10">
    <property type="entry name" value="TonB"/>
    <property type="match status" value="1"/>
</dbReference>
<evidence type="ECO:0000256" key="2">
    <source>
        <dbReference type="SAM" id="Coils"/>
    </source>
</evidence>
<evidence type="ECO:0000256" key="1">
    <source>
        <dbReference type="PROSITE-ProRule" id="PRU00339"/>
    </source>
</evidence>
<dbReference type="GO" id="GO:0036503">
    <property type="term" value="P:ERAD pathway"/>
    <property type="evidence" value="ECO:0007669"/>
    <property type="project" value="TreeGrafter"/>
</dbReference>
<dbReference type="HOGENOM" id="CLU_469179_0_0_6"/>
<evidence type="ECO:0000313" key="6">
    <source>
        <dbReference type="Proteomes" id="UP000030341"/>
    </source>
</evidence>
<dbReference type="InterPro" id="IPR050767">
    <property type="entry name" value="Sel1_AlgK"/>
</dbReference>
<dbReference type="RefSeq" id="WP_038639298.1">
    <property type="nucleotide sequence ID" value="NZ_CP009888.1"/>
</dbReference>
<dbReference type="PANTHER" id="PTHR11102">
    <property type="entry name" value="SEL-1-LIKE PROTEIN"/>
    <property type="match status" value="1"/>
</dbReference>
<sequence length="570" mass="63632">MKKLASVIAGVLLASQSVCASANADRAMDLYLNQNYAQAFKLFQKTAHLGHGKSQFNLGVQYLRGQGVAQDPILAYAYLAVAIENGFLTAKQALKTVERRLTPEQMKTAEAKANELIGLYGKAGSENIRYALPFGRDYNPTPKRTENPEAKYPSSLFNKGIPGMARYLFDIDRNGIVRDVQLLQSYPSDEFAESVLEKLENSRYQILKVGGSLRKFSQAQFGGVFKRTDIPEETLKQLETKHKKLLAQAKRGNTKAQAELADMLELMSDDDMLKVAYLAKGDVANSVGEANLLASNAEPFSPSSSLNEDFYNFNYLVWLDKQGNTIRYEATGDYKAPDILEQRAISTMQKWQVLVSGGEQQEYGPFLAEFFYNNEARNNTYSNYINRQNVRLKQIKAKPREELPNYWRLKAAQGGDFASLMLLGAGCNLHILGTAADLGHTPAQTLAAKCILQKSNASKELLNQARGWLADAAEQGDYIAMRELAGVYARESHNQGELNYAIELTKLVVDEKDDPWAYEYMAAAYAKLGQFEEAVDMQEKAVEEAWDKDYFVDAAKARLAAYENSKLGTW</sequence>
<dbReference type="Gene3D" id="1.25.40.10">
    <property type="entry name" value="Tetratricopeptide repeat domain"/>
    <property type="match status" value="2"/>
</dbReference>
<keyword evidence="1" id="KW-0802">TPR repeat</keyword>
<dbReference type="OrthoDB" id="8561742at2"/>
<dbReference type="KEGG" id="pseo:OM33_04600"/>
<dbReference type="GO" id="GO:0055085">
    <property type="term" value="P:transmembrane transport"/>
    <property type="evidence" value="ECO:0007669"/>
    <property type="project" value="InterPro"/>
</dbReference>
<dbReference type="SUPFAM" id="SSF81901">
    <property type="entry name" value="HCP-like"/>
    <property type="match status" value="2"/>
</dbReference>
<dbReference type="eggNOG" id="COG0790">
    <property type="taxonomic scope" value="Bacteria"/>
</dbReference>